<dbReference type="Proteomes" id="UP000241818">
    <property type="component" value="Unassembled WGS sequence"/>
</dbReference>
<dbReference type="GeneID" id="36573268"/>
<dbReference type="EMBL" id="KZ679012">
    <property type="protein sequence ID" value="PSS16959.1"/>
    <property type="molecule type" value="Genomic_DNA"/>
</dbReference>
<reference evidence="1 2" key="1">
    <citation type="journal article" date="2018" name="New Phytol.">
        <title>Comparative genomics and transcriptomics depict ericoid mycorrhizal fungi as versatile saprotrophs and plant mutualists.</title>
        <authorList>
            <person name="Martino E."/>
            <person name="Morin E."/>
            <person name="Grelet G.A."/>
            <person name="Kuo A."/>
            <person name="Kohler A."/>
            <person name="Daghino S."/>
            <person name="Barry K.W."/>
            <person name="Cichocki N."/>
            <person name="Clum A."/>
            <person name="Dockter R.B."/>
            <person name="Hainaut M."/>
            <person name="Kuo R.C."/>
            <person name="LaButti K."/>
            <person name="Lindahl B.D."/>
            <person name="Lindquist E.A."/>
            <person name="Lipzen A."/>
            <person name="Khouja H.R."/>
            <person name="Magnuson J."/>
            <person name="Murat C."/>
            <person name="Ohm R.A."/>
            <person name="Singer S.W."/>
            <person name="Spatafora J.W."/>
            <person name="Wang M."/>
            <person name="Veneault-Fourrey C."/>
            <person name="Henrissat B."/>
            <person name="Grigoriev I.V."/>
            <person name="Martin F.M."/>
            <person name="Perotto S."/>
        </authorList>
    </citation>
    <scope>NUCLEOTIDE SEQUENCE [LARGE SCALE GENOMIC DNA]</scope>
    <source>
        <strain evidence="1 2">ATCC 22711</strain>
    </source>
</reference>
<sequence length="121" mass="13481">MNICCFVYSALFAISRSTILSPLPVLPESPLIRQSESRYSSPSIPVVCFTSRHQRPRGLQGTHVDRRGRADPPRLKLQQLASAGACAGDHARTVRYHYTNVLSAGYEWRPLLRPTVCSAWG</sequence>
<dbReference type="AlphaFoldDB" id="A0A2T3B0M3"/>
<protein>
    <submittedName>
        <fullName evidence="1">Uncharacterized protein</fullName>
    </submittedName>
</protein>
<name>A0A2T3B0M3_AMORE</name>
<dbReference type="RefSeq" id="XP_024720467.1">
    <property type="nucleotide sequence ID" value="XM_024865187.1"/>
</dbReference>
<accession>A0A2T3B0M3</accession>
<gene>
    <name evidence="1" type="ORF">M430DRAFT_250696</name>
</gene>
<organism evidence="1 2">
    <name type="scientific">Amorphotheca resinae ATCC 22711</name>
    <dbReference type="NCBI Taxonomy" id="857342"/>
    <lineage>
        <taxon>Eukaryota</taxon>
        <taxon>Fungi</taxon>
        <taxon>Dikarya</taxon>
        <taxon>Ascomycota</taxon>
        <taxon>Pezizomycotina</taxon>
        <taxon>Leotiomycetes</taxon>
        <taxon>Helotiales</taxon>
        <taxon>Amorphothecaceae</taxon>
        <taxon>Amorphotheca</taxon>
    </lineage>
</organism>
<evidence type="ECO:0000313" key="2">
    <source>
        <dbReference type="Proteomes" id="UP000241818"/>
    </source>
</evidence>
<evidence type="ECO:0000313" key="1">
    <source>
        <dbReference type="EMBL" id="PSS16959.1"/>
    </source>
</evidence>
<dbReference type="InParanoid" id="A0A2T3B0M3"/>
<proteinExistence type="predicted"/>
<keyword evidence="2" id="KW-1185">Reference proteome</keyword>